<name>A0A8C9Q2M3_SPEDA</name>
<dbReference type="AlphaFoldDB" id="A0A8C9Q2M3"/>
<dbReference type="InterPro" id="IPR052855">
    <property type="entry name" value="CKAP2-like"/>
</dbReference>
<dbReference type="Ensembl" id="ENSSDAT00000021647.1">
    <property type="protein sequence ID" value="ENSSDAP00000018928.1"/>
    <property type="gene ID" value="ENSSDAG00000017261.1"/>
</dbReference>
<organism evidence="2 3">
    <name type="scientific">Spermophilus dauricus</name>
    <name type="common">Daurian ground squirrel</name>
    <dbReference type="NCBI Taxonomy" id="99837"/>
    <lineage>
        <taxon>Eukaryota</taxon>
        <taxon>Metazoa</taxon>
        <taxon>Chordata</taxon>
        <taxon>Craniata</taxon>
        <taxon>Vertebrata</taxon>
        <taxon>Euteleostomi</taxon>
        <taxon>Mammalia</taxon>
        <taxon>Eutheria</taxon>
        <taxon>Euarchontoglires</taxon>
        <taxon>Glires</taxon>
        <taxon>Rodentia</taxon>
        <taxon>Sciuromorpha</taxon>
        <taxon>Sciuridae</taxon>
        <taxon>Xerinae</taxon>
        <taxon>Marmotini</taxon>
        <taxon>Spermophilus</taxon>
    </lineage>
</organism>
<feature type="compositionally biased region" description="Basic and acidic residues" evidence="1">
    <location>
        <begin position="183"/>
        <end position="194"/>
    </location>
</feature>
<reference evidence="2" key="2">
    <citation type="submission" date="2025-09" db="UniProtKB">
        <authorList>
            <consortium name="Ensembl"/>
        </authorList>
    </citation>
    <scope>IDENTIFICATION</scope>
</reference>
<reference evidence="2" key="1">
    <citation type="submission" date="2025-08" db="UniProtKB">
        <authorList>
            <consortium name="Ensembl"/>
        </authorList>
    </citation>
    <scope>IDENTIFICATION</scope>
</reference>
<dbReference type="PANTHER" id="PTHR47078:SF1">
    <property type="entry name" value="CYTOSKELETON-ASSOCIATED PROTEIN 2-LIKE"/>
    <property type="match status" value="1"/>
</dbReference>
<feature type="compositionally biased region" description="Polar residues" evidence="1">
    <location>
        <begin position="73"/>
        <end position="86"/>
    </location>
</feature>
<protein>
    <submittedName>
        <fullName evidence="2">Cytoskeleton associated protein 2 like</fullName>
    </submittedName>
</protein>
<dbReference type="GO" id="GO:0005813">
    <property type="term" value="C:centrosome"/>
    <property type="evidence" value="ECO:0007669"/>
    <property type="project" value="TreeGrafter"/>
</dbReference>
<dbReference type="GO" id="GO:0072686">
    <property type="term" value="C:mitotic spindle"/>
    <property type="evidence" value="ECO:0007669"/>
    <property type="project" value="TreeGrafter"/>
</dbReference>
<dbReference type="PANTHER" id="PTHR47078">
    <property type="entry name" value="CYTOSKELETON-ASSOCIATED PROTEIN 2-LIKE"/>
    <property type="match status" value="1"/>
</dbReference>
<feature type="compositionally biased region" description="Polar residues" evidence="1">
    <location>
        <begin position="141"/>
        <end position="151"/>
    </location>
</feature>
<dbReference type="GO" id="GO:0005829">
    <property type="term" value="C:cytosol"/>
    <property type="evidence" value="ECO:0007669"/>
    <property type="project" value="TreeGrafter"/>
</dbReference>
<evidence type="ECO:0000313" key="2">
    <source>
        <dbReference type="Ensembl" id="ENSSDAP00000018928.1"/>
    </source>
</evidence>
<proteinExistence type="predicted"/>
<feature type="compositionally biased region" description="Polar residues" evidence="1">
    <location>
        <begin position="107"/>
        <end position="120"/>
    </location>
</feature>
<feature type="compositionally biased region" description="Low complexity" evidence="1">
    <location>
        <begin position="173"/>
        <end position="182"/>
    </location>
</feature>
<dbReference type="Proteomes" id="UP000694422">
    <property type="component" value="Unplaced"/>
</dbReference>
<sequence>GQGAGPTCLQDLEERQRKLQEYLAAKGKLKEQNTKPYLKAKNNCLKPPPSKPTAGPQRHVTQDAVLPGKATRPITTKLQPRSANIRESQKPKLEPPNLQGKRLTSKCPASNPNWELSSKSHQQHKAGPSAARELSRKPTRSPDTQEQQGVESTDCGLQVEEGFSPEPFSEQDSSQNSSWTHSHSWERSPKGDPN</sequence>
<evidence type="ECO:0000256" key="1">
    <source>
        <dbReference type="SAM" id="MobiDB-lite"/>
    </source>
</evidence>
<evidence type="ECO:0000313" key="3">
    <source>
        <dbReference type="Proteomes" id="UP000694422"/>
    </source>
</evidence>
<accession>A0A8C9Q2M3</accession>
<keyword evidence="3" id="KW-1185">Reference proteome</keyword>
<feature type="region of interest" description="Disordered" evidence="1">
    <location>
        <begin position="33"/>
        <end position="194"/>
    </location>
</feature>